<reference evidence="8 9" key="1">
    <citation type="submission" date="2020-02" db="EMBL/GenBank/DDBJ databases">
        <authorList>
            <person name="Zheng R.K."/>
            <person name="Sun C.M."/>
        </authorList>
    </citation>
    <scope>NUCLEOTIDE SEQUENCE [LARGE SCALE GENOMIC DNA]</scope>
    <source>
        <strain evidence="9">zrk13</strain>
    </source>
</reference>
<sequence length="201" mass="21544">MSFAVFATAIISAMLINNVILMQFLGVCPFLGVSKRSSSAIGMSAAVLFVMVIASAVTYTLYDLVLYEFNIPYISTIAFILVIASLVQFVEMVIKRYSTPLYKSLGIYLPLITTNCAILGVSEGNIANIWTETMPYGEGLFIALSTAIGTGLGFGLIIFAFSSIRERMDGLNIPEAWKGVPISLLVAGIMSLAFVGLVGVI</sequence>
<evidence type="ECO:0000256" key="1">
    <source>
        <dbReference type="ARBA" id="ARBA00004127"/>
    </source>
</evidence>
<dbReference type="PIRSF" id="PIRSF006102">
    <property type="entry name" value="NQR_DE"/>
    <property type="match status" value="1"/>
</dbReference>
<evidence type="ECO:0000256" key="7">
    <source>
        <dbReference type="SAM" id="Phobius"/>
    </source>
</evidence>
<feature type="transmembrane region" description="Helical" evidence="7">
    <location>
        <begin position="6"/>
        <end position="33"/>
    </location>
</feature>
<gene>
    <name evidence="8" type="ORF">G4Z02_00505</name>
</gene>
<protein>
    <submittedName>
        <fullName evidence="8">Electron transport complex subunit RsxA</fullName>
    </submittedName>
</protein>
<evidence type="ECO:0000313" key="8">
    <source>
        <dbReference type="EMBL" id="QMS84280.1"/>
    </source>
</evidence>
<feature type="transmembrane region" description="Helical" evidence="7">
    <location>
        <begin position="73"/>
        <end position="94"/>
    </location>
</feature>
<keyword evidence="4" id="KW-1278">Translocase</keyword>
<keyword evidence="6 7" id="KW-0472">Membrane</keyword>
<evidence type="ECO:0000256" key="5">
    <source>
        <dbReference type="ARBA" id="ARBA00022989"/>
    </source>
</evidence>
<keyword evidence="2" id="KW-0813">Transport</keyword>
<dbReference type="EMBL" id="CP048914">
    <property type="protein sequence ID" value="QMS84280.1"/>
    <property type="molecule type" value="Genomic_DNA"/>
</dbReference>
<dbReference type="InterPro" id="IPR003667">
    <property type="entry name" value="NqrDE/RnfAE"/>
</dbReference>
<accession>A0A7L7KNH5</accession>
<dbReference type="Proteomes" id="UP000514720">
    <property type="component" value="Chromosome"/>
</dbReference>
<dbReference type="AlphaFoldDB" id="A0A7L7KNH5"/>
<evidence type="ECO:0000256" key="3">
    <source>
        <dbReference type="ARBA" id="ARBA00022692"/>
    </source>
</evidence>
<feature type="transmembrane region" description="Helical" evidence="7">
    <location>
        <begin position="40"/>
        <end position="61"/>
    </location>
</feature>
<feature type="transmembrane region" description="Helical" evidence="7">
    <location>
        <begin position="182"/>
        <end position="200"/>
    </location>
</feature>
<evidence type="ECO:0000256" key="4">
    <source>
        <dbReference type="ARBA" id="ARBA00022967"/>
    </source>
</evidence>
<proteinExistence type="predicted"/>
<keyword evidence="5 7" id="KW-1133">Transmembrane helix</keyword>
<dbReference type="PANTHER" id="PTHR30335:SF0">
    <property type="entry name" value="ION-TRANSLOCATING OXIDOREDUCTASE COMPLEX SUBUNIT A"/>
    <property type="match status" value="1"/>
</dbReference>
<dbReference type="InterPro" id="IPR050133">
    <property type="entry name" value="NqrDE/RnfAE_oxidrdctase"/>
</dbReference>
<evidence type="ECO:0000256" key="2">
    <source>
        <dbReference type="ARBA" id="ARBA00022448"/>
    </source>
</evidence>
<keyword evidence="9" id="KW-1185">Reference proteome</keyword>
<comment type="subcellular location">
    <subcellularLocation>
        <location evidence="1">Endomembrane system</location>
        <topology evidence="1">Multi-pass membrane protein</topology>
    </subcellularLocation>
</comment>
<name>A0A7L7KNH5_9MOLU</name>
<feature type="transmembrane region" description="Helical" evidence="7">
    <location>
        <begin position="101"/>
        <end position="121"/>
    </location>
</feature>
<dbReference type="RefSeq" id="WP_258877888.1">
    <property type="nucleotide sequence ID" value="NZ_CP048914.1"/>
</dbReference>
<dbReference type="KEGG" id="xcl:G4Z02_00505"/>
<dbReference type="GO" id="GO:0012505">
    <property type="term" value="C:endomembrane system"/>
    <property type="evidence" value="ECO:0007669"/>
    <property type="project" value="UniProtKB-SubCell"/>
</dbReference>
<dbReference type="GO" id="GO:0005886">
    <property type="term" value="C:plasma membrane"/>
    <property type="evidence" value="ECO:0007669"/>
    <property type="project" value="TreeGrafter"/>
</dbReference>
<dbReference type="PANTHER" id="PTHR30335">
    <property type="entry name" value="INTEGRAL MEMBRANE PROTEIN OF SOXR-REDUCING COMPLEX"/>
    <property type="match status" value="1"/>
</dbReference>
<evidence type="ECO:0000313" key="9">
    <source>
        <dbReference type="Proteomes" id="UP000514720"/>
    </source>
</evidence>
<evidence type="ECO:0000256" key="6">
    <source>
        <dbReference type="ARBA" id="ARBA00023136"/>
    </source>
</evidence>
<feature type="transmembrane region" description="Helical" evidence="7">
    <location>
        <begin position="141"/>
        <end position="161"/>
    </location>
</feature>
<keyword evidence="3 7" id="KW-0812">Transmembrane</keyword>
<organism evidence="8 9">
    <name type="scientific">Candidatus Xianfuyuplasma coldseepsis</name>
    <dbReference type="NCBI Taxonomy" id="2782163"/>
    <lineage>
        <taxon>Bacteria</taxon>
        <taxon>Bacillati</taxon>
        <taxon>Mycoplasmatota</taxon>
        <taxon>Mollicutes</taxon>
        <taxon>Candidatus Izemoplasmatales</taxon>
        <taxon>Candidatus Izemoplasmataceae</taxon>
        <taxon>Candidatus Xianfuyuplasma</taxon>
    </lineage>
</organism>
<dbReference type="Pfam" id="PF02508">
    <property type="entry name" value="Rnf-Nqr"/>
    <property type="match status" value="1"/>
</dbReference>